<dbReference type="InterPro" id="IPR000133">
    <property type="entry name" value="ER_ret_rcpt"/>
</dbReference>
<dbReference type="GO" id="GO:0015031">
    <property type="term" value="P:protein transport"/>
    <property type="evidence" value="ECO:0007669"/>
    <property type="project" value="UniProtKB-KW"/>
</dbReference>
<dbReference type="PANTHER" id="PTHR10585">
    <property type="entry name" value="ER LUMEN PROTEIN RETAINING RECEPTOR"/>
    <property type="match status" value="1"/>
</dbReference>
<dbReference type="Pfam" id="PF00810">
    <property type="entry name" value="ER_lumen_recept"/>
    <property type="match status" value="1"/>
</dbReference>
<comment type="caution">
    <text evidence="12">The sequence shown here is derived from an EMBL/GenBank/DDBJ whole genome shotgun (WGS) entry which is preliminary data.</text>
</comment>
<evidence type="ECO:0000256" key="5">
    <source>
        <dbReference type="ARBA" id="ARBA00022824"/>
    </source>
</evidence>
<feature type="transmembrane region" description="Helical" evidence="11">
    <location>
        <begin position="149"/>
        <end position="169"/>
    </location>
</feature>
<dbReference type="EMBL" id="SMMG02000007">
    <property type="protein sequence ID" value="KAA3465638.1"/>
    <property type="molecule type" value="Genomic_DNA"/>
</dbReference>
<feature type="transmembrane region" description="Helical" evidence="11">
    <location>
        <begin position="116"/>
        <end position="137"/>
    </location>
</feature>
<feature type="transmembrane region" description="Helical" evidence="11">
    <location>
        <begin position="21"/>
        <end position="42"/>
    </location>
</feature>
<dbReference type="Proteomes" id="UP000325315">
    <property type="component" value="Unassembled WGS sequence"/>
</dbReference>
<comment type="subcellular location">
    <subcellularLocation>
        <location evidence="1">Endoplasmic reticulum membrane</location>
        <topology evidence="1">Multi-pass membrane protein</topology>
    </subcellularLocation>
</comment>
<keyword evidence="13" id="KW-1185">Reference proteome</keyword>
<evidence type="ECO:0000256" key="4">
    <source>
        <dbReference type="ARBA" id="ARBA00022692"/>
    </source>
</evidence>
<evidence type="ECO:0000256" key="10">
    <source>
        <dbReference type="ARBA" id="ARBA00023170"/>
    </source>
</evidence>
<gene>
    <name evidence="12" type="ORF">EPI10_000784</name>
</gene>
<dbReference type="GO" id="GO:0006621">
    <property type="term" value="P:protein retention in ER lumen"/>
    <property type="evidence" value="ECO:0007669"/>
    <property type="project" value="InterPro"/>
</dbReference>
<evidence type="ECO:0000256" key="3">
    <source>
        <dbReference type="ARBA" id="ARBA00022448"/>
    </source>
</evidence>
<evidence type="ECO:0000256" key="2">
    <source>
        <dbReference type="ARBA" id="ARBA00010120"/>
    </source>
</evidence>
<sequence length="323" mass="36781">MRTQKRPIHAVSMWVRRQPPKVKAFLAVVSGMAALVLLRVIVHDHDNLFVAAEAVHSIGISVLIYKLTKEKTCAGNSKKKSFFSFARLSLKSQELTAIFLAVRLYCSFVMEYDIHTLLDLATLATTLWVIYMIRFKLKTSYMEDKDNFVIYYVVVPCALLALCIHPTTSHNLLNRISWAFCVYLEAISVLPQLRVMQNNKIIEPFTAHYVFALGVARFLSCAHWVLQVELNAYCVSVVVGSRCFRQPRTLAGSPGLWIVAFYGSYIRNCSNFHFSRLLLLLYQECLWRAACSPSTLWGGLSEDAILLWSTSLLPKENITWLPM</sequence>
<keyword evidence="3" id="KW-0813">Transport</keyword>
<accession>A0A5B6V8Y5</accession>
<evidence type="ECO:0000313" key="12">
    <source>
        <dbReference type="EMBL" id="KAA3465638.1"/>
    </source>
</evidence>
<organism evidence="12 13">
    <name type="scientific">Gossypium australe</name>
    <dbReference type="NCBI Taxonomy" id="47621"/>
    <lineage>
        <taxon>Eukaryota</taxon>
        <taxon>Viridiplantae</taxon>
        <taxon>Streptophyta</taxon>
        <taxon>Embryophyta</taxon>
        <taxon>Tracheophyta</taxon>
        <taxon>Spermatophyta</taxon>
        <taxon>Magnoliopsida</taxon>
        <taxon>eudicotyledons</taxon>
        <taxon>Gunneridae</taxon>
        <taxon>Pentapetalae</taxon>
        <taxon>rosids</taxon>
        <taxon>malvids</taxon>
        <taxon>Malvales</taxon>
        <taxon>Malvaceae</taxon>
        <taxon>Malvoideae</taxon>
        <taxon>Gossypium</taxon>
    </lineage>
</organism>
<keyword evidence="9 11" id="KW-0472">Membrane</keyword>
<keyword evidence="5" id="KW-0256">Endoplasmic reticulum</keyword>
<dbReference type="GO" id="GO:0005789">
    <property type="term" value="C:endoplasmic reticulum membrane"/>
    <property type="evidence" value="ECO:0007669"/>
    <property type="project" value="UniProtKB-SubCell"/>
</dbReference>
<proteinExistence type="inferred from homology"/>
<keyword evidence="8 11" id="KW-1133">Transmembrane helix</keyword>
<keyword evidence="6" id="KW-0931">ER-Golgi transport</keyword>
<evidence type="ECO:0000256" key="6">
    <source>
        <dbReference type="ARBA" id="ARBA00022892"/>
    </source>
</evidence>
<dbReference type="GO" id="GO:0016192">
    <property type="term" value="P:vesicle-mediated transport"/>
    <property type="evidence" value="ECO:0007669"/>
    <property type="project" value="UniProtKB-KW"/>
</dbReference>
<name>A0A5B6V8Y5_9ROSI</name>
<evidence type="ECO:0000313" key="13">
    <source>
        <dbReference type="Proteomes" id="UP000325315"/>
    </source>
</evidence>
<evidence type="ECO:0000256" key="7">
    <source>
        <dbReference type="ARBA" id="ARBA00022927"/>
    </source>
</evidence>
<evidence type="ECO:0000256" key="11">
    <source>
        <dbReference type="SAM" id="Phobius"/>
    </source>
</evidence>
<keyword evidence="10 12" id="KW-0675">Receptor</keyword>
<evidence type="ECO:0000256" key="8">
    <source>
        <dbReference type="ARBA" id="ARBA00022989"/>
    </source>
</evidence>
<evidence type="ECO:0000256" key="9">
    <source>
        <dbReference type="ARBA" id="ARBA00023136"/>
    </source>
</evidence>
<protein>
    <submittedName>
        <fullName evidence="12">ER lumen protein retaining receptor</fullName>
    </submittedName>
</protein>
<dbReference type="PRINTS" id="PR00660">
    <property type="entry name" value="ERLUMENR"/>
</dbReference>
<dbReference type="OrthoDB" id="7694678at2759"/>
<comment type="similarity">
    <text evidence="2">Belongs to the ERD2 family.</text>
</comment>
<dbReference type="AlphaFoldDB" id="A0A5B6V8Y5"/>
<reference evidence="13" key="1">
    <citation type="journal article" date="2019" name="Plant Biotechnol. J.">
        <title>Genome sequencing of the Australian wild diploid species Gossypium australe highlights disease resistance and delayed gland morphogenesis.</title>
        <authorList>
            <person name="Cai Y."/>
            <person name="Cai X."/>
            <person name="Wang Q."/>
            <person name="Wang P."/>
            <person name="Zhang Y."/>
            <person name="Cai C."/>
            <person name="Xu Y."/>
            <person name="Wang K."/>
            <person name="Zhou Z."/>
            <person name="Wang C."/>
            <person name="Geng S."/>
            <person name="Li B."/>
            <person name="Dong Q."/>
            <person name="Hou Y."/>
            <person name="Wang H."/>
            <person name="Ai P."/>
            <person name="Liu Z."/>
            <person name="Yi F."/>
            <person name="Sun M."/>
            <person name="An G."/>
            <person name="Cheng J."/>
            <person name="Zhang Y."/>
            <person name="Shi Q."/>
            <person name="Xie Y."/>
            <person name="Shi X."/>
            <person name="Chang Y."/>
            <person name="Huang F."/>
            <person name="Chen Y."/>
            <person name="Hong S."/>
            <person name="Mi L."/>
            <person name="Sun Q."/>
            <person name="Zhang L."/>
            <person name="Zhou B."/>
            <person name="Peng R."/>
            <person name="Zhang X."/>
            <person name="Liu F."/>
        </authorList>
    </citation>
    <scope>NUCLEOTIDE SEQUENCE [LARGE SCALE GENOMIC DNA]</scope>
    <source>
        <strain evidence="13">cv. PA1801</strain>
    </source>
</reference>
<keyword evidence="7" id="KW-0653">Protein transport</keyword>
<evidence type="ECO:0000256" key="1">
    <source>
        <dbReference type="ARBA" id="ARBA00004477"/>
    </source>
</evidence>
<keyword evidence="4 11" id="KW-0812">Transmembrane</keyword>
<dbReference type="GO" id="GO:0046923">
    <property type="term" value="F:ER retention sequence binding"/>
    <property type="evidence" value="ECO:0007669"/>
    <property type="project" value="InterPro"/>
</dbReference>